<gene>
    <name evidence="2" type="ORF">CCACVL1_08060</name>
</gene>
<sequence>MVTKAAAPPTPPPPPPPLRGLPELPSSPQAKTTIEIIDMEKTIIQSNKRPPEPPRVTASSPGITNSLAINFADQFISYPALSI</sequence>
<evidence type="ECO:0000313" key="2">
    <source>
        <dbReference type="EMBL" id="OMO89021.1"/>
    </source>
</evidence>
<dbReference type="EMBL" id="AWWV01008844">
    <property type="protein sequence ID" value="OMO89021.1"/>
    <property type="molecule type" value="Genomic_DNA"/>
</dbReference>
<feature type="region of interest" description="Disordered" evidence="1">
    <location>
        <begin position="43"/>
        <end position="62"/>
    </location>
</feature>
<feature type="compositionally biased region" description="Pro residues" evidence="1">
    <location>
        <begin position="8"/>
        <end position="19"/>
    </location>
</feature>
<proteinExistence type="predicted"/>
<feature type="region of interest" description="Disordered" evidence="1">
    <location>
        <begin position="1"/>
        <end position="29"/>
    </location>
</feature>
<evidence type="ECO:0000313" key="3">
    <source>
        <dbReference type="Proteomes" id="UP000188268"/>
    </source>
</evidence>
<organism evidence="2 3">
    <name type="scientific">Corchorus capsularis</name>
    <name type="common">Jute</name>
    <dbReference type="NCBI Taxonomy" id="210143"/>
    <lineage>
        <taxon>Eukaryota</taxon>
        <taxon>Viridiplantae</taxon>
        <taxon>Streptophyta</taxon>
        <taxon>Embryophyta</taxon>
        <taxon>Tracheophyta</taxon>
        <taxon>Spermatophyta</taxon>
        <taxon>Magnoliopsida</taxon>
        <taxon>eudicotyledons</taxon>
        <taxon>Gunneridae</taxon>
        <taxon>Pentapetalae</taxon>
        <taxon>rosids</taxon>
        <taxon>malvids</taxon>
        <taxon>Malvales</taxon>
        <taxon>Malvaceae</taxon>
        <taxon>Grewioideae</taxon>
        <taxon>Apeibeae</taxon>
        <taxon>Corchorus</taxon>
    </lineage>
</organism>
<accession>A0A1R3J2G9</accession>
<evidence type="ECO:0000256" key="1">
    <source>
        <dbReference type="SAM" id="MobiDB-lite"/>
    </source>
</evidence>
<name>A0A1R3J2G9_COCAP</name>
<dbReference type="Proteomes" id="UP000188268">
    <property type="component" value="Unassembled WGS sequence"/>
</dbReference>
<dbReference type="Gramene" id="OMO89021">
    <property type="protein sequence ID" value="OMO89021"/>
    <property type="gene ID" value="CCACVL1_08060"/>
</dbReference>
<protein>
    <submittedName>
        <fullName evidence="2">Uncharacterized protein</fullName>
    </submittedName>
</protein>
<dbReference type="AlphaFoldDB" id="A0A1R3J2G9"/>
<keyword evidence="3" id="KW-1185">Reference proteome</keyword>
<reference evidence="2 3" key="1">
    <citation type="submission" date="2013-09" db="EMBL/GenBank/DDBJ databases">
        <title>Corchorus capsularis genome sequencing.</title>
        <authorList>
            <person name="Alam M."/>
            <person name="Haque M.S."/>
            <person name="Islam M.S."/>
            <person name="Emdad E.M."/>
            <person name="Islam M.M."/>
            <person name="Ahmed B."/>
            <person name="Halim A."/>
            <person name="Hossen Q.M.M."/>
            <person name="Hossain M.Z."/>
            <person name="Ahmed R."/>
            <person name="Khan M.M."/>
            <person name="Islam R."/>
            <person name="Rashid M.M."/>
            <person name="Khan S.A."/>
            <person name="Rahman M.S."/>
            <person name="Alam M."/>
        </authorList>
    </citation>
    <scope>NUCLEOTIDE SEQUENCE [LARGE SCALE GENOMIC DNA]</scope>
    <source>
        <strain evidence="3">cv. CVL-1</strain>
        <tissue evidence="2">Whole seedling</tissue>
    </source>
</reference>
<comment type="caution">
    <text evidence="2">The sequence shown here is derived from an EMBL/GenBank/DDBJ whole genome shotgun (WGS) entry which is preliminary data.</text>
</comment>